<name>A0ACC1HE61_9FUNG</name>
<reference evidence="1" key="1">
    <citation type="submission" date="2022-06" db="EMBL/GenBank/DDBJ databases">
        <title>Phylogenomic reconstructions and comparative analyses of Kickxellomycotina fungi.</title>
        <authorList>
            <person name="Reynolds N.K."/>
            <person name="Stajich J.E."/>
            <person name="Barry K."/>
            <person name="Grigoriev I.V."/>
            <person name="Crous P."/>
            <person name="Smith M.E."/>
        </authorList>
    </citation>
    <scope>NUCLEOTIDE SEQUENCE</scope>
    <source>
        <strain evidence="1">RSA 2271</strain>
    </source>
</reference>
<organism evidence="1 2">
    <name type="scientific">Spiromyces aspiralis</name>
    <dbReference type="NCBI Taxonomy" id="68401"/>
    <lineage>
        <taxon>Eukaryota</taxon>
        <taxon>Fungi</taxon>
        <taxon>Fungi incertae sedis</taxon>
        <taxon>Zoopagomycota</taxon>
        <taxon>Kickxellomycotina</taxon>
        <taxon>Kickxellomycetes</taxon>
        <taxon>Kickxellales</taxon>
        <taxon>Kickxellaceae</taxon>
        <taxon>Spiromyces</taxon>
    </lineage>
</organism>
<evidence type="ECO:0000313" key="2">
    <source>
        <dbReference type="Proteomes" id="UP001145114"/>
    </source>
</evidence>
<accession>A0ACC1HE61</accession>
<dbReference type="EMBL" id="JAMZIH010006354">
    <property type="protein sequence ID" value="KAJ1674013.1"/>
    <property type="molecule type" value="Genomic_DNA"/>
</dbReference>
<gene>
    <name evidence="1" type="ORF">EV182_004145</name>
</gene>
<sequence>MHNIKAVAGLEASRAMNVDYRFEPVRSERGLEYICYAGHLGKELQSDVHHSKRKAKEDVCGKILHEWEEFQPE</sequence>
<dbReference type="Proteomes" id="UP001145114">
    <property type="component" value="Unassembled WGS sequence"/>
</dbReference>
<keyword evidence="2" id="KW-1185">Reference proteome</keyword>
<evidence type="ECO:0000313" key="1">
    <source>
        <dbReference type="EMBL" id="KAJ1674013.1"/>
    </source>
</evidence>
<proteinExistence type="predicted"/>
<feature type="non-terminal residue" evidence="1">
    <location>
        <position position="73"/>
    </location>
</feature>
<protein>
    <submittedName>
        <fullName evidence="1">Uncharacterized protein</fullName>
    </submittedName>
</protein>
<comment type="caution">
    <text evidence="1">The sequence shown here is derived from an EMBL/GenBank/DDBJ whole genome shotgun (WGS) entry which is preliminary data.</text>
</comment>